<evidence type="ECO:0000259" key="8">
    <source>
        <dbReference type="PROSITE" id="PS50075"/>
    </source>
</evidence>
<dbReference type="GO" id="GO:0000036">
    <property type="term" value="F:acyl carrier activity"/>
    <property type="evidence" value="ECO:0007669"/>
    <property type="project" value="UniProtKB-UniRule"/>
</dbReference>
<dbReference type="InterPro" id="IPR036736">
    <property type="entry name" value="ACP-like_sf"/>
</dbReference>
<dbReference type="Gene3D" id="1.10.1200.10">
    <property type="entry name" value="ACP-like"/>
    <property type="match status" value="1"/>
</dbReference>
<proteinExistence type="inferred from homology"/>
<dbReference type="GO" id="GO:0000035">
    <property type="term" value="F:acyl binding"/>
    <property type="evidence" value="ECO:0007669"/>
    <property type="project" value="TreeGrafter"/>
</dbReference>
<comment type="caution">
    <text evidence="9">The sequence shown here is derived from an EMBL/GenBank/DDBJ whole genome shotgun (WGS) entry which is preliminary data.</text>
</comment>
<keyword evidence="7" id="KW-0963">Cytoplasm</keyword>
<evidence type="ECO:0000313" key="10">
    <source>
        <dbReference type="Proteomes" id="UP000824140"/>
    </source>
</evidence>
<evidence type="ECO:0000256" key="7">
    <source>
        <dbReference type="HAMAP-Rule" id="MF_01217"/>
    </source>
</evidence>
<dbReference type="SUPFAM" id="SSF47336">
    <property type="entry name" value="ACP-like"/>
    <property type="match status" value="1"/>
</dbReference>
<dbReference type="GO" id="GO:0005829">
    <property type="term" value="C:cytosol"/>
    <property type="evidence" value="ECO:0007669"/>
    <property type="project" value="TreeGrafter"/>
</dbReference>
<comment type="subcellular location">
    <subcellularLocation>
        <location evidence="7">Cytoplasm</location>
    </subcellularLocation>
</comment>
<feature type="modified residue" description="O-(pantetheine 4'-phosphoryl)serine" evidence="7">
    <location>
        <position position="35"/>
    </location>
</feature>
<dbReference type="GO" id="GO:0009245">
    <property type="term" value="P:lipid A biosynthetic process"/>
    <property type="evidence" value="ECO:0007669"/>
    <property type="project" value="TreeGrafter"/>
</dbReference>
<keyword evidence="5 7" id="KW-0443">Lipid metabolism</keyword>
<keyword evidence="2 7" id="KW-0444">Lipid biosynthesis</keyword>
<dbReference type="Pfam" id="PF00550">
    <property type="entry name" value="PP-binding"/>
    <property type="match status" value="1"/>
</dbReference>
<comment type="similarity">
    <text evidence="7">Belongs to the acyl carrier protein (ACP) family.</text>
</comment>
<evidence type="ECO:0000256" key="5">
    <source>
        <dbReference type="ARBA" id="ARBA00023098"/>
    </source>
</evidence>
<dbReference type="PROSITE" id="PS50075">
    <property type="entry name" value="CARRIER"/>
    <property type="match status" value="1"/>
</dbReference>
<evidence type="ECO:0000256" key="6">
    <source>
        <dbReference type="ARBA" id="ARBA00023160"/>
    </source>
</evidence>
<keyword evidence="6 7" id="KW-0275">Fatty acid biosynthesis</keyword>
<dbReference type="GO" id="GO:0016020">
    <property type="term" value="C:membrane"/>
    <property type="evidence" value="ECO:0007669"/>
    <property type="project" value="GOC"/>
</dbReference>
<dbReference type="AlphaFoldDB" id="A0A9D1FYP9"/>
<reference evidence="9" key="2">
    <citation type="journal article" date="2021" name="PeerJ">
        <title>Extensive microbial diversity within the chicken gut microbiome revealed by metagenomics and culture.</title>
        <authorList>
            <person name="Gilroy R."/>
            <person name="Ravi A."/>
            <person name="Getino M."/>
            <person name="Pursley I."/>
            <person name="Horton D.L."/>
            <person name="Alikhan N.F."/>
            <person name="Baker D."/>
            <person name="Gharbi K."/>
            <person name="Hall N."/>
            <person name="Watson M."/>
            <person name="Adriaenssens E.M."/>
            <person name="Foster-Nyarko E."/>
            <person name="Jarju S."/>
            <person name="Secka A."/>
            <person name="Antonio M."/>
            <person name="Oren A."/>
            <person name="Chaudhuri R.R."/>
            <person name="La Ragione R."/>
            <person name="Hildebrand F."/>
            <person name="Pallen M.J."/>
        </authorList>
    </citation>
    <scope>NUCLEOTIDE SEQUENCE</scope>
    <source>
        <strain evidence="9">13766</strain>
    </source>
</reference>
<dbReference type="PANTHER" id="PTHR20863:SF76">
    <property type="entry name" value="CARRIER DOMAIN-CONTAINING PROTEIN"/>
    <property type="match status" value="1"/>
</dbReference>
<protein>
    <recommendedName>
        <fullName evidence="7">Acyl carrier protein</fullName>
        <shortName evidence="7">ACP</shortName>
    </recommendedName>
</protein>
<evidence type="ECO:0000313" key="9">
    <source>
        <dbReference type="EMBL" id="HIS91802.1"/>
    </source>
</evidence>
<dbReference type="InterPro" id="IPR009081">
    <property type="entry name" value="PP-bd_ACP"/>
</dbReference>
<evidence type="ECO:0000256" key="3">
    <source>
        <dbReference type="ARBA" id="ARBA00022553"/>
    </source>
</evidence>
<evidence type="ECO:0000256" key="4">
    <source>
        <dbReference type="ARBA" id="ARBA00022832"/>
    </source>
</evidence>
<comment type="pathway">
    <text evidence="7">Lipid metabolism; fatty acid biosynthesis.</text>
</comment>
<dbReference type="InterPro" id="IPR003231">
    <property type="entry name" value="ACP"/>
</dbReference>
<dbReference type="Proteomes" id="UP000824140">
    <property type="component" value="Unassembled WGS sequence"/>
</dbReference>
<dbReference type="HAMAP" id="MF_01217">
    <property type="entry name" value="Acyl_carrier"/>
    <property type="match status" value="1"/>
</dbReference>
<comment type="PTM">
    <text evidence="7">4'-phosphopantetheine is transferred from CoA to a specific serine of apo-ACP by AcpS. This modification is essential for activity because fatty acids are bound in thioester linkage to the sulfhydryl of the prosthetic group.</text>
</comment>
<evidence type="ECO:0000256" key="1">
    <source>
        <dbReference type="ARBA" id="ARBA00022450"/>
    </source>
</evidence>
<sequence length="76" mass="8424">MDTFNKVAQMLADHKGIDVNTITMDSTFAELQVDSLDVAELVMNFEDEFGISIELDEAVKTVADMVKRIDEAKAAQ</sequence>
<keyword evidence="4 7" id="KW-0276">Fatty acid metabolism</keyword>
<accession>A0A9D1FYP9</accession>
<reference evidence="9" key="1">
    <citation type="submission" date="2020-10" db="EMBL/GenBank/DDBJ databases">
        <authorList>
            <person name="Gilroy R."/>
        </authorList>
    </citation>
    <scope>NUCLEOTIDE SEQUENCE</scope>
    <source>
        <strain evidence="9">13766</strain>
    </source>
</reference>
<gene>
    <name evidence="7" type="primary">acpP</name>
    <name evidence="9" type="ORF">IAA84_02165</name>
</gene>
<organism evidence="9 10">
    <name type="scientific">Candidatus Alectryocaccomicrobium excrementavium</name>
    <dbReference type="NCBI Taxonomy" id="2840668"/>
    <lineage>
        <taxon>Bacteria</taxon>
        <taxon>Bacillati</taxon>
        <taxon>Bacillota</taxon>
        <taxon>Clostridia</taxon>
        <taxon>Candidatus Alectryocaccomicrobium</taxon>
    </lineage>
</organism>
<comment type="function">
    <text evidence="7">Carrier of the growing fatty acid chain in fatty acid biosynthesis.</text>
</comment>
<keyword evidence="1 7" id="KW-0596">Phosphopantetheine</keyword>
<dbReference type="PANTHER" id="PTHR20863">
    <property type="entry name" value="ACYL CARRIER PROTEIN"/>
    <property type="match status" value="1"/>
</dbReference>
<dbReference type="PROSITE" id="PS00012">
    <property type="entry name" value="PHOSPHOPANTETHEINE"/>
    <property type="match status" value="1"/>
</dbReference>
<feature type="domain" description="Carrier" evidence="8">
    <location>
        <begin position="1"/>
        <end position="76"/>
    </location>
</feature>
<evidence type="ECO:0000256" key="2">
    <source>
        <dbReference type="ARBA" id="ARBA00022516"/>
    </source>
</evidence>
<dbReference type="EMBL" id="DVJN01000039">
    <property type="protein sequence ID" value="HIS91802.1"/>
    <property type="molecule type" value="Genomic_DNA"/>
</dbReference>
<keyword evidence="3 7" id="KW-0597">Phosphoprotein</keyword>
<name>A0A9D1FYP9_9FIRM</name>
<dbReference type="InterPro" id="IPR006162">
    <property type="entry name" value="Ppantetheine_attach_site"/>
</dbReference>